<dbReference type="RefSeq" id="WP_265728525.1">
    <property type="nucleotide sequence ID" value="NZ_AP027271.1"/>
</dbReference>
<dbReference type="EMBL" id="AP027271">
    <property type="protein sequence ID" value="BDX02097.1"/>
    <property type="molecule type" value="Genomic_DNA"/>
</dbReference>
<dbReference type="Proteomes" id="UP001307608">
    <property type="component" value="Chromosome"/>
</dbReference>
<gene>
    <name evidence="1" type="ORF">MACH16_08450</name>
</gene>
<evidence type="ECO:0000313" key="1">
    <source>
        <dbReference type="EMBL" id="BDX02097.1"/>
    </source>
</evidence>
<reference evidence="1 2" key="1">
    <citation type="submission" date="2023-01" db="EMBL/GenBank/DDBJ databases">
        <title>Complete genome sequence of Marinomonas pontica strain 200518_36.</title>
        <authorList>
            <person name="Ueki S."/>
            <person name="Gajardo G."/>
            <person name="Maruyama F."/>
        </authorList>
    </citation>
    <scope>NUCLEOTIDE SEQUENCE [LARGE SCALE GENOMIC DNA]</scope>
    <source>
        <strain evidence="1 2">200518_36</strain>
    </source>
</reference>
<protein>
    <recommendedName>
        <fullName evidence="3">EexN family lipoprotein</fullName>
    </recommendedName>
</protein>
<proteinExistence type="predicted"/>
<sequence>MLIVRIVALLFFTLILSGCDTSTEDLSEMNNAELRKQWRACAYLTDPSRNEQKTCTLYENECSSRKEQGRLACY</sequence>
<name>A0ABN6WJY5_9GAMM</name>
<evidence type="ECO:0008006" key="3">
    <source>
        <dbReference type="Google" id="ProtNLM"/>
    </source>
</evidence>
<keyword evidence="2" id="KW-1185">Reference proteome</keyword>
<organism evidence="1 2">
    <name type="scientific">Marinomonas pontica</name>
    <dbReference type="NCBI Taxonomy" id="264739"/>
    <lineage>
        <taxon>Bacteria</taxon>
        <taxon>Pseudomonadati</taxon>
        <taxon>Pseudomonadota</taxon>
        <taxon>Gammaproteobacteria</taxon>
        <taxon>Oceanospirillales</taxon>
        <taxon>Oceanospirillaceae</taxon>
        <taxon>Marinomonas</taxon>
    </lineage>
</organism>
<evidence type="ECO:0000313" key="2">
    <source>
        <dbReference type="Proteomes" id="UP001307608"/>
    </source>
</evidence>
<dbReference type="PROSITE" id="PS51257">
    <property type="entry name" value="PROKAR_LIPOPROTEIN"/>
    <property type="match status" value="1"/>
</dbReference>
<accession>A0ABN6WJY5</accession>